<dbReference type="Gene3D" id="3.30.40.10">
    <property type="entry name" value="Zinc/RING finger domain, C3HC4 (zinc finger)"/>
    <property type="match status" value="1"/>
</dbReference>
<evidence type="ECO:0000256" key="4">
    <source>
        <dbReference type="SAM" id="MobiDB-lite"/>
    </source>
</evidence>
<dbReference type="InterPro" id="IPR013083">
    <property type="entry name" value="Znf_RING/FYVE/PHD"/>
</dbReference>
<organism evidence="6 7">
    <name type="scientific">Pristionchus fissidentatus</name>
    <dbReference type="NCBI Taxonomy" id="1538716"/>
    <lineage>
        <taxon>Eukaryota</taxon>
        <taxon>Metazoa</taxon>
        <taxon>Ecdysozoa</taxon>
        <taxon>Nematoda</taxon>
        <taxon>Chromadorea</taxon>
        <taxon>Rhabditida</taxon>
        <taxon>Rhabditina</taxon>
        <taxon>Diplogasteromorpha</taxon>
        <taxon>Diplogasteroidea</taxon>
        <taxon>Neodiplogasteridae</taxon>
        <taxon>Pristionchus</taxon>
    </lineage>
</organism>
<dbReference type="AlphaFoldDB" id="A0AAV5W3J0"/>
<dbReference type="PROSITE" id="PS51805">
    <property type="entry name" value="EPHD"/>
    <property type="match status" value="1"/>
</dbReference>
<evidence type="ECO:0000256" key="1">
    <source>
        <dbReference type="ARBA" id="ARBA00022723"/>
    </source>
</evidence>
<name>A0AAV5W3J0_9BILA</name>
<reference evidence="6" key="1">
    <citation type="submission" date="2023-10" db="EMBL/GenBank/DDBJ databases">
        <title>Genome assembly of Pristionchus species.</title>
        <authorList>
            <person name="Yoshida K."/>
            <person name="Sommer R.J."/>
        </authorList>
    </citation>
    <scope>NUCLEOTIDE SEQUENCE</scope>
    <source>
        <strain evidence="6">RS5133</strain>
    </source>
</reference>
<accession>A0AAV5W3J0</accession>
<feature type="compositionally biased region" description="Basic and acidic residues" evidence="4">
    <location>
        <begin position="55"/>
        <end position="66"/>
    </location>
</feature>
<evidence type="ECO:0000256" key="3">
    <source>
        <dbReference type="ARBA" id="ARBA00022833"/>
    </source>
</evidence>
<proteinExistence type="predicted"/>
<keyword evidence="2" id="KW-0863">Zinc-finger</keyword>
<feature type="region of interest" description="Disordered" evidence="4">
    <location>
        <begin position="47"/>
        <end position="66"/>
    </location>
</feature>
<evidence type="ECO:0000259" key="5">
    <source>
        <dbReference type="PROSITE" id="PS51805"/>
    </source>
</evidence>
<dbReference type="EMBL" id="BTSY01000004">
    <property type="protein sequence ID" value="GMT24474.1"/>
    <property type="molecule type" value="Genomic_DNA"/>
</dbReference>
<dbReference type="GO" id="GO:0008270">
    <property type="term" value="F:zinc ion binding"/>
    <property type="evidence" value="ECO:0007669"/>
    <property type="project" value="UniProtKB-KW"/>
</dbReference>
<evidence type="ECO:0000256" key="2">
    <source>
        <dbReference type="ARBA" id="ARBA00022771"/>
    </source>
</evidence>
<evidence type="ECO:0000313" key="7">
    <source>
        <dbReference type="Proteomes" id="UP001432322"/>
    </source>
</evidence>
<feature type="domain" description="PHD-type" evidence="5">
    <location>
        <begin position="131"/>
        <end position="258"/>
    </location>
</feature>
<protein>
    <recommendedName>
        <fullName evidence="5">PHD-type domain-containing protein</fullName>
    </recommendedName>
</protein>
<feature type="non-terminal residue" evidence="6">
    <location>
        <position position="258"/>
    </location>
</feature>
<dbReference type="InterPro" id="IPR034732">
    <property type="entry name" value="EPHD"/>
</dbReference>
<comment type="caution">
    <text evidence="6">The sequence shown here is derived from an EMBL/GenBank/DDBJ whole genome shotgun (WGS) entry which is preliminary data.</text>
</comment>
<keyword evidence="1" id="KW-0479">Metal-binding</keyword>
<evidence type="ECO:0000313" key="6">
    <source>
        <dbReference type="EMBL" id="GMT24474.1"/>
    </source>
</evidence>
<keyword evidence="3" id="KW-0862">Zinc</keyword>
<sequence>MRTKTQHKGDTSVDGEVKVEKCWCSQAEEVDEPSSSSIVKKTIVKPKKKYKKKKKFDDDEHEENKHAAKTIQQRFGKNKNQQDIAVMKHTKSKTVKIVNPDAHDNMIERAEELQSNKMYQVEIRSDTMQTAWKCALCHQRTCRDSLGDLFGPYYVAADEKHWPEFLTKKPAKMTKDSSCLIDIWLHGDCALWAPDVYMAANQLENLEEKLNVFWSQSCFICHQSGASIPVDGKHAHFPCAAKHQGETFRQFTFILKYI</sequence>
<dbReference type="Proteomes" id="UP001432322">
    <property type="component" value="Unassembled WGS sequence"/>
</dbReference>
<keyword evidence="7" id="KW-1185">Reference proteome</keyword>
<gene>
    <name evidence="6" type="ORF">PFISCL1PPCAC_15771</name>
</gene>